<dbReference type="Proteomes" id="UP001576784">
    <property type="component" value="Unassembled WGS sequence"/>
</dbReference>
<evidence type="ECO:0000313" key="2">
    <source>
        <dbReference type="Proteomes" id="UP001576784"/>
    </source>
</evidence>
<dbReference type="RefSeq" id="WP_413265099.1">
    <property type="nucleotide sequence ID" value="NZ_JBHFNR010000157.1"/>
</dbReference>
<proteinExistence type="predicted"/>
<comment type="caution">
    <text evidence="1">The sequence shown here is derived from an EMBL/GenBank/DDBJ whole genome shotgun (WGS) entry which is preliminary data.</text>
</comment>
<evidence type="ECO:0000313" key="1">
    <source>
        <dbReference type="EMBL" id="MFB2895463.1"/>
    </source>
</evidence>
<keyword evidence="2" id="KW-1185">Reference proteome</keyword>
<dbReference type="EMBL" id="JBHFNR010000157">
    <property type="protein sequence ID" value="MFB2895463.1"/>
    <property type="molecule type" value="Genomic_DNA"/>
</dbReference>
<name>A0ABV4XUU0_9CYAN</name>
<protein>
    <submittedName>
        <fullName evidence="1">Uncharacterized protein</fullName>
    </submittedName>
</protein>
<reference evidence="1 2" key="1">
    <citation type="submission" date="2024-09" db="EMBL/GenBank/DDBJ databases">
        <title>Floridaenema gen nov. (Aerosakkonemataceae, Aerosakkonematales ord. nov., Cyanobacteria) from benthic tropical and subtropical fresh waters, with the description of four new species.</title>
        <authorList>
            <person name="Moretto J.A."/>
            <person name="Berthold D.E."/>
            <person name="Lefler F.W."/>
            <person name="Huang I.-S."/>
            <person name="Laughinghouse H. IV."/>
        </authorList>
    </citation>
    <scope>NUCLEOTIDE SEQUENCE [LARGE SCALE GENOMIC DNA]</scope>
    <source>
        <strain evidence="1 2">BLCC-F50</strain>
    </source>
</reference>
<sequence>MIEIKPELQYQANCPHCTKPLIPTSTLWYGIHICVESTCSNCGAEIVEQMKIGHTLMGGCLVDLKAAEVFGDQNVKAWFGKTLLQALQKPNFQTVAIVKEVFQPCQRVILLNCIDYMYGHSLLKLLNAQRHLEQHREYGLIVIVPKFLRWMVPQGVAEIWTIDIPLKRGLDYYPSFNQFVLKELERFTQVQVSEAYSHPSQFDITKFTGIPTHDFTQKQFNITFIWREDRLWCNEFLFRLLRKLKLLDLALILQNWKIHRLMRQIKAKVPQANYVVAGLGKKTQFSEWIEDLRTDVFNEKVERQLCKVYSDSRLVIGIHGSNMLLPSGLAGMTIDLMSDGRWKHNFAQDILYQEADSRIATYRYCFLPEQIKLQNLANIAASMVTKFDSFCKLMTSDKAK</sequence>
<accession>A0ABV4XUU0</accession>
<gene>
    <name evidence="1" type="ORF">ACE1CI_21370</name>
</gene>
<organism evidence="1 2">
    <name type="scientific">Floridaenema flaviceps BLCC-F50</name>
    <dbReference type="NCBI Taxonomy" id="3153642"/>
    <lineage>
        <taxon>Bacteria</taxon>
        <taxon>Bacillati</taxon>
        <taxon>Cyanobacteriota</taxon>
        <taxon>Cyanophyceae</taxon>
        <taxon>Oscillatoriophycideae</taxon>
        <taxon>Aerosakkonematales</taxon>
        <taxon>Aerosakkonemataceae</taxon>
        <taxon>Floridanema</taxon>
        <taxon>Floridanema flaviceps</taxon>
    </lineage>
</organism>